<dbReference type="Proteomes" id="UP000321310">
    <property type="component" value="Unassembled WGS sequence"/>
</dbReference>
<keyword evidence="8" id="KW-1185">Reference proteome</keyword>
<keyword evidence="3 4" id="KW-0732">Signal</keyword>
<dbReference type="EMBL" id="CP063079">
    <property type="protein sequence ID" value="QOQ89511.1"/>
    <property type="molecule type" value="Genomic_DNA"/>
</dbReference>
<proteinExistence type="inferred from homology"/>
<evidence type="ECO:0000256" key="3">
    <source>
        <dbReference type="ARBA" id="ARBA00022729"/>
    </source>
</evidence>
<feature type="chain" id="PRO_5022674477" evidence="4">
    <location>
        <begin position="19"/>
        <end position="278"/>
    </location>
</feature>
<dbReference type="PANTHER" id="PTHR42953:SF3">
    <property type="entry name" value="HIGH-AFFINITY ZINC UPTAKE SYSTEM PROTEIN ZNUA"/>
    <property type="match status" value="1"/>
</dbReference>
<dbReference type="SUPFAM" id="SSF53807">
    <property type="entry name" value="Helical backbone' metal receptor"/>
    <property type="match status" value="1"/>
</dbReference>
<evidence type="ECO:0000256" key="4">
    <source>
        <dbReference type="SAM" id="SignalP"/>
    </source>
</evidence>
<dbReference type="Proteomes" id="UP000595070">
    <property type="component" value="Chromosome"/>
</dbReference>
<evidence type="ECO:0000313" key="8">
    <source>
        <dbReference type="Proteomes" id="UP000595070"/>
    </source>
</evidence>
<name>A0A5C7DL16_9BACT</name>
<evidence type="ECO:0000256" key="1">
    <source>
        <dbReference type="ARBA" id="ARBA00011028"/>
    </source>
</evidence>
<gene>
    <name evidence="6" type="ORF">FPD46_07310</name>
    <name evidence="5" type="ORF">IMC75_03370</name>
</gene>
<dbReference type="EMBL" id="VOWB01000079">
    <property type="protein sequence ID" value="TXE79053.1"/>
    <property type="molecule type" value="Genomic_DNA"/>
</dbReference>
<evidence type="ECO:0000256" key="2">
    <source>
        <dbReference type="ARBA" id="ARBA00022448"/>
    </source>
</evidence>
<reference evidence="6 7" key="1">
    <citation type="submission" date="2019-07" db="EMBL/GenBank/DDBJ databases">
        <title>Rapid identification of Enteric Bacteria from Whole Genome Sequences (WGS) using Average Nucleotide Identity (ANI).</title>
        <authorList>
            <person name="Lane C."/>
        </authorList>
    </citation>
    <scope>NUCLEOTIDE SEQUENCE [LARGE SCALE GENOMIC DNA]</scope>
    <source>
        <strain evidence="6 7">2016D-0250</strain>
    </source>
</reference>
<dbReference type="RefSeq" id="WP_044598091.1">
    <property type="nucleotide sequence ID" value="NZ_CP063079.1"/>
</dbReference>
<dbReference type="PANTHER" id="PTHR42953">
    <property type="entry name" value="HIGH-AFFINITY ZINC UPTAKE SYSTEM PROTEIN ZNUA-RELATED"/>
    <property type="match status" value="1"/>
</dbReference>
<keyword evidence="2" id="KW-0813">Transport</keyword>
<feature type="signal peptide" evidence="4">
    <location>
        <begin position="1"/>
        <end position="18"/>
    </location>
</feature>
<sequence>MKVILICLLSFLSLYAKALVSVSIAPQAYFVQKIAKDTLDVNIVIPPNANEHTFEFKPSGILKLEKSDIYFTANLEFEKIWILKLKDELKNTKIISMQKDIKLLPMQEHAHEGHHHHGMDPHTWLDPLLVKTMAKNTALALIEQYPQNKAFYEQNLENFLKELDALNLKIQSVFKDIKSRYFLVYHPSWGYFAKRYDLIQVPIELEGKEPKPKDLQNLSKLIKKEQINTIFIPKAANNNTIKSIASTHNLKIIELDHLAYDFENTLLEDAKNIASALK</sequence>
<dbReference type="InterPro" id="IPR050492">
    <property type="entry name" value="Bact_metal-bind_prot9"/>
</dbReference>
<dbReference type="AlphaFoldDB" id="A0A5C7DL16"/>
<reference evidence="5 8" key="2">
    <citation type="submission" date="2020-10" db="EMBL/GenBank/DDBJ databases">
        <title>Campylobacter and Helicobacter PacBio genomes.</title>
        <authorList>
            <person name="Lane C."/>
        </authorList>
    </citation>
    <scope>NUCLEOTIDE SEQUENCE [LARGE SCALE GENOMIC DNA]</scope>
    <source>
        <strain evidence="5 8">2016D-0074</strain>
    </source>
</reference>
<dbReference type="InterPro" id="IPR006127">
    <property type="entry name" value="ZnuA-like"/>
</dbReference>
<evidence type="ECO:0000313" key="7">
    <source>
        <dbReference type="Proteomes" id="UP000321310"/>
    </source>
</evidence>
<protein>
    <submittedName>
        <fullName evidence="6">Zinc ABC transporter, periplasmic solute binding protein</fullName>
    </submittedName>
</protein>
<dbReference type="Pfam" id="PF01297">
    <property type="entry name" value="ZnuA"/>
    <property type="match status" value="1"/>
</dbReference>
<accession>A0A5C7DL16</accession>
<organism evidence="6 7">
    <name type="scientific">Campylobacter peloridis</name>
    <dbReference type="NCBI Taxonomy" id="488546"/>
    <lineage>
        <taxon>Bacteria</taxon>
        <taxon>Pseudomonadati</taxon>
        <taxon>Campylobacterota</taxon>
        <taxon>Epsilonproteobacteria</taxon>
        <taxon>Campylobacterales</taxon>
        <taxon>Campylobacteraceae</taxon>
        <taxon>Campylobacter</taxon>
    </lineage>
</organism>
<dbReference type="GO" id="GO:0030001">
    <property type="term" value="P:metal ion transport"/>
    <property type="evidence" value="ECO:0007669"/>
    <property type="project" value="InterPro"/>
</dbReference>
<dbReference type="GO" id="GO:0046872">
    <property type="term" value="F:metal ion binding"/>
    <property type="evidence" value="ECO:0007669"/>
    <property type="project" value="InterPro"/>
</dbReference>
<evidence type="ECO:0000313" key="5">
    <source>
        <dbReference type="EMBL" id="QOQ89511.1"/>
    </source>
</evidence>
<dbReference type="Gene3D" id="3.40.50.1980">
    <property type="entry name" value="Nitrogenase molybdenum iron protein domain"/>
    <property type="match status" value="2"/>
</dbReference>
<comment type="similarity">
    <text evidence="1">Belongs to the bacterial solute-binding protein 9 family.</text>
</comment>
<evidence type="ECO:0000313" key="6">
    <source>
        <dbReference type="EMBL" id="TXE79053.1"/>
    </source>
</evidence>